<protein>
    <submittedName>
        <fullName evidence="1">Uncharacterized protein</fullName>
    </submittedName>
</protein>
<keyword evidence="2" id="KW-1185">Reference proteome</keyword>
<sequence>MALHEARHPLNGGQLFTWRIEPGVDKIARDIWFPESSAKTRHDASRIAAEERITLNISPEYT</sequence>
<reference evidence="2" key="1">
    <citation type="journal article" date="2017" name="Genome Biol.">
        <title>Comparative genomics reveals high biological diversity and specific adaptations in the industrially and medically important fungal genus Aspergillus.</title>
        <authorList>
            <person name="de Vries R.P."/>
            <person name="Riley R."/>
            <person name="Wiebenga A."/>
            <person name="Aguilar-Osorio G."/>
            <person name="Amillis S."/>
            <person name="Uchima C.A."/>
            <person name="Anderluh G."/>
            <person name="Asadollahi M."/>
            <person name="Askin M."/>
            <person name="Barry K."/>
            <person name="Battaglia E."/>
            <person name="Bayram O."/>
            <person name="Benocci T."/>
            <person name="Braus-Stromeyer S.A."/>
            <person name="Caldana C."/>
            <person name="Canovas D."/>
            <person name="Cerqueira G.C."/>
            <person name="Chen F."/>
            <person name="Chen W."/>
            <person name="Choi C."/>
            <person name="Clum A."/>
            <person name="Dos Santos R.A."/>
            <person name="Damasio A.R."/>
            <person name="Diallinas G."/>
            <person name="Emri T."/>
            <person name="Fekete E."/>
            <person name="Flipphi M."/>
            <person name="Freyberg S."/>
            <person name="Gallo A."/>
            <person name="Gournas C."/>
            <person name="Habgood R."/>
            <person name="Hainaut M."/>
            <person name="Harispe M.L."/>
            <person name="Henrissat B."/>
            <person name="Hilden K.S."/>
            <person name="Hope R."/>
            <person name="Hossain A."/>
            <person name="Karabika E."/>
            <person name="Karaffa L."/>
            <person name="Karanyi Z."/>
            <person name="Krasevec N."/>
            <person name="Kuo A."/>
            <person name="Kusch H."/>
            <person name="LaButti K."/>
            <person name="Lagendijk E.L."/>
            <person name="Lapidus A."/>
            <person name="Levasseur A."/>
            <person name="Lindquist E."/>
            <person name="Lipzen A."/>
            <person name="Logrieco A.F."/>
            <person name="MacCabe A."/>
            <person name="Maekelae M.R."/>
            <person name="Malavazi I."/>
            <person name="Melin P."/>
            <person name="Meyer V."/>
            <person name="Mielnichuk N."/>
            <person name="Miskei M."/>
            <person name="Molnar A.P."/>
            <person name="Mule G."/>
            <person name="Ngan C.Y."/>
            <person name="Orejas M."/>
            <person name="Orosz E."/>
            <person name="Ouedraogo J.P."/>
            <person name="Overkamp K.M."/>
            <person name="Park H.-S."/>
            <person name="Perrone G."/>
            <person name="Piumi F."/>
            <person name="Punt P.J."/>
            <person name="Ram A.F."/>
            <person name="Ramon A."/>
            <person name="Rauscher S."/>
            <person name="Record E."/>
            <person name="Riano-Pachon D.M."/>
            <person name="Robert V."/>
            <person name="Roehrig J."/>
            <person name="Ruller R."/>
            <person name="Salamov A."/>
            <person name="Salih N.S."/>
            <person name="Samson R.A."/>
            <person name="Sandor E."/>
            <person name="Sanguinetti M."/>
            <person name="Schuetze T."/>
            <person name="Sepcic K."/>
            <person name="Shelest E."/>
            <person name="Sherlock G."/>
            <person name="Sophianopoulou V."/>
            <person name="Squina F.M."/>
            <person name="Sun H."/>
            <person name="Susca A."/>
            <person name="Todd R.B."/>
            <person name="Tsang A."/>
            <person name="Unkles S.E."/>
            <person name="van de Wiele N."/>
            <person name="van Rossen-Uffink D."/>
            <person name="Oliveira J.V."/>
            <person name="Vesth T.C."/>
            <person name="Visser J."/>
            <person name="Yu J.-H."/>
            <person name="Zhou M."/>
            <person name="Andersen M.R."/>
            <person name="Archer D.B."/>
            <person name="Baker S.E."/>
            <person name="Benoit I."/>
            <person name="Brakhage A.A."/>
            <person name="Braus G.H."/>
            <person name="Fischer R."/>
            <person name="Frisvad J.C."/>
            <person name="Goldman G.H."/>
            <person name="Houbraken J."/>
            <person name="Oakley B."/>
            <person name="Pocsi I."/>
            <person name="Scazzocchio C."/>
            <person name="Seiboth B."/>
            <person name="vanKuyk P.A."/>
            <person name="Wortman J."/>
            <person name="Dyer P.S."/>
            <person name="Grigoriev I.V."/>
        </authorList>
    </citation>
    <scope>NUCLEOTIDE SEQUENCE [LARGE SCALE GENOMIC DNA]</scope>
    <source>
        <strain evidence="2">ITEM 5010</strain>
    </source>
</reference>
<dbReference type="EMBL" id="KV907495">
    <property type="protein sequence ID" value="OOF99093.1"/>
    <property type="molecule type" value="Genomic_DNA"/>
</dbReference>
<name>A0A1R3RX82_ASPC5</name>
<evidence type="ECO:0000313" key="1">
    <source>
        <dbReference type="EMBL" id="OOF99093.1"/>
    </source>
</evidence>
<accession>A0A1R3RX82</accession>
<gene>
    <name evidence="1" type="ORF">ASPCADRAFT_204752</name>
</gene>
<dbReference type="Proteomes" id="UP000188318">
    <property type="component" value="Unassembled WGS sequence"/>
</dbReference>
<organism evidence="1 2">
    <name type="scientific">Aspergillus carbonarius (strain ITEM 5010)</name>
    <dbReference type="NCBI Taxonomy" id="602072"/>
    <lineage>
        <taxon>Eukaryota</taxon>
        <taxon>Fungi</taxon>
        <taxon>Dikarya</taxon>
        <taxon>Ascomycota</taxon>
        <taxon>Pezizomycotina</taxon>
        <taxon>Eurotiomycetes</taxon>
        <taxon>Eurotiomycetidae</taxon>
        <taxon>Eurotiales</taxon>
        <taxon>Aspergillaceae</taxon>
        <taxon>Aspergillus</taxon>
        <taxon>Aspergillus subgen. Circumdati</taxon>
    </lineage>
</organism>
<proteinExistence type="predicted"/>
<dbReference type="VEuPathDB" id="FungiDB:ASPCADRAFT_204752"/>
<evidence type="ECO:0000313" key="2">
    <source>
        <dbReference type="Proteomes" id="UP000188318"/>
    </source>
</evidence>
<dbReference type="AlphaFoldDB" id="A0A1R3RX82"/>